<evidence type="ECO:0000313" key="5">
    <source>
        <dbReference type="Proteomes" id="UP000249799"/>
    </source>
</evidence>
<evidence type="ECO:0000256" key="1">
    <source>
        <dbReference type="ARBA" id="ARBA00022737"/>
    </source>
</evidence>
<feature type="repeat" description="TPR" evidence="3">
    <location>
        <begin position="1031"/>
        <end position="1064"/>
    </location>
</feature>
<dbReference type="PANTHER" id="PTHR45586">
    <property type="entry name" value="TPR REPEAT-CONTAINING PROTEIN PA4667"/>
    <property type="match status" value="1"/>
</dbReference>
<dbReference type="Proteomes" id="UP000249799">
    <property type="component" value="Chromosome"/>
</dbReference>
<dbReference type="PROSITE" id="PS50005">
    <property type="entry name" value="TPR"/>
    <property type="match status" value="2"/>
</dbReference>
<accession>A0A2Z4FHA7</accession>
<dbReference type="Pfam" id="PF13181">
    <property type="entry name" value="TPR_8"/>
    <property type="match status" value="1"/>
</dbReference>
<keyword evidence="1" id="KW-0677">Repeat</keyword>
<dbReference type="SMART" id="SM00028">
    <property type="entry name" value="TPR"/>
    <property type="match status" value="6"/>
</dbReference>
<dbReference type="Gene3D" id="1.25.40.10">
    <property type="entry name" value="Tetratricopeptide repeat domain"/>
    <property type="match status" value="2"/>
</dbReference>
<gene>
    <name evidence="4" type="ORF">DN745_03085</name>
</gene>
<evidence type="ECO:0000256" key="2">
    <source>
        <dbReference type="ARBA" id="ARBA00022803"/>
    </source>
</evidence>
<dbReference type="InterPro" id="IPR011990">
    <property type="entry name" value="TPR-like_helical_dom_sf"/>
</dbReference>
<dbReference type="OrthoDB" id="220004at2"/>
<organism evidence="4 5">
    <name type="scientific">Bradymonas sediminis</name>
    <dbReference type="NCBI Taxonomy" id="1548548"/>
    <lineage>
        <taxon>Bacteria</taxon>
        <taxon>Deltaproteobacteria</taxon>
        <taxon>Bradymonadales</taxon>
        <taxon>Bradymonadaceae</taxon>
        <taxon>Bradymonas</taxon>
    </lineage>
</organism>
<protein>
    <submittedName>
        <fullName evidence="4">Uncharacterized protein</fullName>
    </submittedName>
</protein>
<dbReference type="InterPro" id="IPR019734">
    <property type="entry name" value="TPR_rpt"/>
</dbReference>
<dbReference type="KEGG" id="bsed:DN745_03085"/>
<feature type="repeat" description="TPR" evidence="3">
    <location>
        <begin position="1068"/>
        <end position="1101"/>
    </location>
</feature>
<proteinExistence type="predicted"/>
<name>A0A2Z4FHA7_9DELT</name>
<dbReference type="Pfam" id="PF14559">
    <property type="entry name" value="TPR_19"/>
    <property type="match status" value="1"/>
</dbReference>
<dbReference type="PANTHER" id="PTHR45586:SF1">
    <property type="entry name" value="LIPOPOLYSACCHARIDE ASSEMBLY PROTEIN B"/>
    <property type="match status" value="1"/>
</dbReference>
<keyword evidence="5" id="KW-1185">Reference proteome</keyword>
<reference evidence="4 5" key="1">
    <citation type="submission" date="2018-06" db="EMBL/GenBank/DDBJ databases">
        <title>Lujinxingia sediminis gen. nov. sp. nov., a new facultative anaerobic member of the class Deltaproteobacteria, and proposal of Lujinxingaceae fam. nov.</title>
        <authorList>
            <person name="Guo L.-Y."/>
            <person name="Li C.-M."/>
            <person name="Wang S."/>
            <person name="Du Z.-J."/>
        </authorList>
    </citation>
    <scope>NUCLEOTIDE SEQUENCE [LARGE SCALE GENOMIC DNA]</scope>
    <source>
        <strain evidence="4 5">FA350</strain>
    </source>
</reference>
<evidence type="ECO:0000313" key="4">
    <source>
        <dbReference type="EMBL" id="AWV88381.1"/>
    </source>
</evidence>
<dbReference type="InterPro" id="IPR051012">
    <property type="entry name" value="CellSynth/LPSAsmb/PSIAsmb"/>
</dbReference>
<sequence>MPSVHREDETLSRVTRTLKRGIAPGGWDDFAEADRGLLENLGGLDQPFALDINAEFRRTVEFEDAFPRFRPQDYDREQTPRDAVDPFDLVDLRIEPDPDAPAENGRPTRILVGLGAHGGRVPVAAPWAQFLEELREETSVEGDLQLRSSYVFLVANLLRFYGADAPEAAAIADALHGAATQLPGGLRASLVDLVVQYWGDGGLDFIEMVEQLEQRDNRHDPKSAGHRRASIALERLLGGALEEDVADRMRAWLYAPETLAGLGFRGIRAHQQGARVIAAQIWEQAATYLREEPRQVVADTAVYFMRDAPGFFERVYRQPNLASRSRAQLLMMQRHAAMVGDPRGEAMALYELVMGDIEVGKREQRSSAGTHESSGQSAWQARLKALAAARLFRLSTLLYRFKQAREAAAGPLAGLSAYRVLHDAASLAPDNRLYLRRLVRRSRQRGDLKTCAKSLRTLARDYHNHQLAALAATELARTIFLSANPLPPEKLSLVERYLGEALASDPACEPALLALRRLHRRDDGERADDARGADEAELFARGDWSALADRLEQRLGEVEEPQEWSALAFRIAQLHAWHLSPISDSRLRAEFLEQVLIGAPEHVPTLVELLDVRLARQEYPAAHDLLETLADLAHDLDERGAWLVERAELLEYHLGDPAQAARVFRDALRHAPANTDAFLGLLRCDGFLSDAEMEQGVLVEIVARLDAGVSVHESDAMAVELMLRAEVSERAREILEQRFSGLPLWQFIKLCASVSDDSLNHDALRVLKRMWMLPRAVELLDVFERFFVDPDTLREAPTREAVKAQLGRIDIAPAHEGRMLWAMQGARGLADPEIFGLIAALNARRSRDFIARESHLLWMAMSFLWRGEQASALKICEHILARFPDFMPALKLAKIIGPSLGRWAEVARWCELEARRTRVERVGFESRLMASEVQQNYLGDFDAACLQFRTLLQQDPAHPEAFEKLKDLLLQRGDIPEVLELFEQRLSLFIPDQERISLLNEMGKIALYRANNTRLAKGYFARSLDLDRQQLRVLRIIGELHHEVGDYDEAIRAYRDAVALSEHTILIERLLLGIAALHELAGQPAQAIGAYQEALDIDPDRVGILLDIARLQMECGANEDALGALERLIAHEEEEDVPPETSVLREALSRRAQCLVRLKRPRAEVMSVYQALLQAYPESSEDVDAFAEYMRAGGFEDEVEPFFDKLAVHAFLNMSGRPFAPHFDIARRLGHVDRAFNLAAVAGVLGYTNDVMQRYHEVESKQRRWPHTPLPVDIVAELTPATLTPAFVGILRHSEAALAVACAATGALPEAPAESTRLDRRDPALPDALKKATAWPGLFGLELREVREYSGVSDAASDATRRALAGGSLLVEDDGARLYLDARWREAKDPTQLLVHLGQQLAAWSLGIGKWQYLDLRTRFLAVSRVVDSYVPGWGSGAVGAETIDLDAVQQWAKEAATPELAVHALDIAARLSVQGVEPEFRLVELTLERAACVLLDDPARFLPHTKYLGSEHGMLQQPWSFLFSDIAAHIRHRVGVAREREVGVAGAADDG</sequence>
<evidence type="ECO:0000256" key="3">
    <source>
        <dbReference type="PROSITE-ProRule" id="PRU00339"/>
    </source>
</evidence>
<dbReference type="SUPFAM" id="SSF48452">
    <property type="entry name" value="TPR-like"/>
    <property type="match status" value="2"/>
</dbReference>
<keyword evidence="2 3" id="KW-0802">TPR repeat</keyword>
<dbReference type="EMBL" id="CP030032">
    <property type="protein sequence ID" value="AWV88381.1"/>
    <property type="molecule type" value="Genomic_DNA"/>
</dbReference>